<sequence>MMCPIERHASVWSQETKARKGFTGLKDLGRSGITGEWGEPKLVQMKCLRSASRDGSLVGGAVKGIWARRIRRLHCSGQYLRVPQDLENGLVRCDGKRYEPDDMSKCSLVWLFNQLTLYHVRPKVQGGKGSSVCHDRVFSEGTASVHYPILIFGVPSLILILPPFLQTPFCRICSPSRWRANLWKAFSREAQGGGTRFMFVFLTCRGSHRDLGKFIFFQFLRRLGPVSPQGGAGATRGRGCYQAHISRFYLYIVREIELCALDNSMLEEKLLLDGIKVERHLQSK</sequence>
<dbReference type="AlphaFoldDB" id="A0AAW2X4D0"/>
<protein>
    <submittedName>
        <fullName evidence="1">Uncharacterized protein</fullName>
    </submittedName>
</protein>
<proteinExistence type="predicted"/>
<reference evidence="1" key="1">
    <citation type="submission" date="2020-06" db="EMBL/GenBank/DDBJ databases">
        <authorList>
            <person name="Li T."/>
            <person name="Hu X."/>
            <person name="Zhang T."/>
            <person name="Song X."/>
            <person name="Zhang H."/>
            <person name="Dai N."/>
            <person name="Sheng W."/>
            <person name="Hou X."/>
            <person name="Wei L."/>
        </authorList>
    </citation>
    <scope>NUCLEOTIDE SEQUENCE</scope>
    <source>
        <strain evidence="1">KEN1</strain>
        <tissue evidence="1">Leaf</tissue>
    </source>
</reference>
<reference evidence="1" key="2">
    <citation type="journal article" date="2024" name="Plant">
        <title>Genomic evolution and insights into agronomic trait innovations of Sesamum species.</title>
        <authorList>
            <person name="Miao H."/>
            <person name="Wang L."/>
            <person name="Qu L."/>
            <person name="Liu H."/>
            <person name="Sun Y."/>
            <person name="Le M."/>
            <person name="Wang Q."/>
            <person name="Wei S."/>
            <person name="Zheng Y."/>
            <person name="Lin W."/>
            <person name="Duan Y."/>
            <person name="Cao H."/>
            <person name="Xiong S."/>
            <person name="Wang X."/>
            <person name="Wei L."/>
            <person name="Li C."/>
            <person name="Ma Q."/>
            <person name="Ju M."/>
            <person name="Zhao R."/>
            <person name="Li G."/>
            <person name="Mu C."/>
            <person name="Tian Q."/>
            <person name="Mei H."/>
            <person name="Zhang T."/>
            <person name="Gao T."/>
            <person name="Zhang H."/>
        </authorList>
    </citation>
    <scope>NUCLEOTIDE SEQUENCE</scope>
    <source>
        <strain evidence="1">KEN1</strain>
    </source>
</reference>
<gene>
    <name evidence="1" type="ORF">Slati_1430200</name>
</gene>
<name>A0AAW2X4D0_9LAMI</name>
<evidence type="ECO:0000313" key="1">
    <source>
        <dbReference type="EMBL" id="KAL0448738.1"/>
    </source>
</evidence>
<dbReference type="EMBL" id="JACGWN010000005">
    <property type="protein sequence ID" value="KAL0448738.1"/>
    <property type="molecule type" value="Genomic_DNA"/>
</dbReference>
<organism evidence="1">
    <name type="scientific">Sesamum latifolium</name>
    <dbReference type="NCBI Taxonomy" id="2727402"/>
    <lineage>
        <taxon>Eukaryota</taxon>
        <taxon>Viridiplantae</taxon>
        <taxon>Streptophyta</taxon>
        <taxon>Embryophyta</taxon>
        <taxon>Tracheophyta</taxon>
        <taxon>Spermatophyta</taxon>
        <taxon>Magnoliopsida</taxon>
        <taxon>eudicotyledons</taxon>
        <taxon>Gunneridae</taxon>
        <taxon>Pentapetalae</taxon>
        <taxon>asterids</taxon>
        <taxon>lamiids</taxon>
        <taxon>Lamiales</taxon>
        <taxon>Pedaliaceae</taxon>
        <taxon>Sesamum</taxon>
    </lineage>
</organism>
<comment type="caution">
    <text evidence="1">The sequence shown here is derived from an EMBL/GenBank/DDBJ whole genome shotgun (WGS) entry which is preliminary data.</text>
</comment>
<accession>A0AAW2X4D0</accession>